<dbReference type="SUPFAM" id="SSF53850">
    <property type="entry name" value="Periplasmic binding protein-like II"/>
    <property type="match status" value="1"/>
</dbReference>
<dbReference type="AlphaFoldDB" id="A0A0J9E3P6"/>
<dbReference type="Pfam" id="PF00126">
    <property type="entry name" value="HTH_1"/>
    <property type="match status" value="1"/>
</dbReference>
<dbReference type="SUPFAM" id="SSF46785">
    <property type="entry name" value="Winged helix' DNA-binding domain"/>
    <property type="match status" value="1"/>
</dbReference>
<gene>
    <name evidence="6" type="ORF">AIOL_002289</name>
</gene>
<dbReference type="GO" id="GO:0003700">
    <property type="term" value="F:DNA-binding transcription factor activity"/>
    <property type="evidence" value="ECO:0007669"/>
    <property type="project" value="InterPro"/>
</dbReference>
<dbReference type="PANTHER" id="PTHR30346">
    <property type="entry name" value="TRANSCRIPTIONAL DUAL REGULATOR HCAR-RELATED"/>
    <property type="match status" value="1"/>
</dbReference>
<accession>A0A0J9E3P6</accession>
<dbReference type="InterPro" id="IPR005119">
    <property type="entry name" value="LysR_subst-bd"/>
</dbReference>
<evidence type="ECO:0000259" key="5">
    <source>
        <dbReference type="PROSITE" id="PS50931"/>
    </source>
</evidence>
<protein>
    <submittedName>
        <fullName evidence="6">Transcriptional regulator, LysR family</fullName>
    </submittedName>
</protein>
<dbReference type="OrthoDB" id="9803030at2"/>
<evidence type="ECO:0000256" key="1">
    <source>
        <dbReference type="ARBA" id="ARBA00009437"/>
    </source>
</evidence>
<evidence type="ECO:0000256" key="4">
    <source>
        <dbReference type="ARBA" id="ARBA00023163"/>
    </source>
</evidence>
<dbReference type="EMBL" id="LFTY01000002">
    <property type="protein sequence ID" value="KMW57327.1"/>
    <property type="molecule type" value="Genomic_DNA"/>
</dbReference>
<dbReference type="PATRIC" id="fig|1675527.3.peg.2404"/>
<sequence length="311" mass="33420">MQEFDNSLVARQLKHFTAIAEAGSLNKAAEMLGIAQPALTRSVRQLEDSIACKLFERGPRGSAITPQGEVLLKYAQRIKSETNLALMAISLLSKQAAPTIQIGVAPAFGLGVLPDAIAGFQSEHPGTKIQIRQAAPAGLIKRLVAAELDLYVGPFAGTPPSSDIVLAGTFEIPSEVYARQDHPLTRMQTVGPAELVEFEWVSLIEEAGTAMPGNWMDELTRLGYEHGLKPPSVAIETTSAINALSIVSKTLCLSCLSSLLRHEAEVRGVTSLALPKPLTNHSTVIAYRQTAQRNPLVMDLVDRVLGLMPRA</sequence>
<evidence type="ECO:0000256" key="2">
    <source>
        <dbReference type="ARBA" id="ARBA00023015"/>
    </source>
</evidence>
<dbReference type="GO" id="GO:0003677">
    <property type="term" value="F:DNA binding"/>
    <property type="evidence" value="ECO:0007669"/>
    <property type="project" value="UniProtKB-KW"/>
</dbReference>
<organism evidence="6 7">
    <name type="scientific">Candidatus Rhodobacter oscarellae</name>
    <dbReference type="NCBI Taxonomy" id="1675527"/>
    <lineage>
        <taxon>Bacteria</taxon>
        <taxon>Pseudomonadati</taxon>
        <taxon>Pseudomonadota</taxon>
        <taxon>Alphaproteobacteria</taxon>
        <taxon>Rhodobacterales</taxon>
        <taxon>Rhodobacter group</taxon>
        <taxon>Rhodobacter</taxon>
    </lineage>
</organism>
<proteinExistence type="inferred from homology"/>
<dbReference type="InterPro" id="IPR000847">
    <property type="entry name" value="LysR_HTH_N"/>
</dbReference>
<keyword evidence="3" id="KW-0238">DNA-binding</keyword>
<comment type="caution">
    <text evidence="6">The sequence shown here is derived from an EMBL/GenBank/DDBJ whole genome shotgun (WGS) entry which is preliminary data.</text>
</comment>
<evidence type="ECO:0000256" key="3">
    <source>
        <dbReference type="ARBA" id="ARBA00023125"/>
    </source>
</evidence>
<dbReference type="PANTHER" id="PTHR30346:SF9">
    <property type="entry name" value="LYSR FAMILY TRANSCRIPTIONAL REGULATOR"/>
    <property type="match status" value="1"/>
</dbReference>
<dbReference type="FunFam" id="1.10.10.10:FF:000001">
    <property type="entry name" value="LysR family transcriptional regulator"/>
    <property type="match status" value="1"/>
</dbReference>
<feature type="domain" description="HTH lysR-type" evidence="5">
    <location>
        <begin position="8"/>
        <end position="65"/>
    </location>
</feature>
<dbReference type="Proteomes" id="UP000037178">
    <property type="component" value="Unassembled WGS sequence"/>
</dbReference>
<keyword evidence="2" id="KW-0805">Transcription regulation</keyword>
<dbReference type="PROSITE" id="PS50931">
    <property type="entry name" value="HTH_LYSR"/>
    <property type="match status" value="1"/>
</dbReference>
<evidence type="ECO:0000313" key="7">
    <source>
        <dbReference type="Proteomes" id="UP000037178"/>
    </source>
</evidence>
<reference evidence="6 7" key="1">
    <citation type="submission" date="2015-06" db="EMBL/GenBank/DDBJ databases">
        <title>Draft genome sequence of an Alphaproteobacteria species associated to the Mediterranean sponge Oscarella lobularis.</title>
        <authorList>
            <person name="Jourda C."/>
            <person name="Santini S."/>
            <person name="Claverie J.-M."/>
        </authorList>
    </citation>
    <scope>NUCLEOTIDE SEQUENCE [LARGE SCALE GENOMIC DNA]</scope>
    <source>
        <strain evidence="6">IGS</strain>
    </source>
</reference>
<name>A0A0J9E3P6_9RHOB</name>
<dbReference type="Pfam" id="PF03466">
    <property type="entry name" value="LysR_substrate"/>
    <property type="match status" value="1"/>
</dbReference>
<dbReference type="InterPro" id="IPR036390">
    <property type="entry name" value="WH_DNA-bd_sf"/>
</dbReference>
<dbReference type="Gene3D" id="3.40.190.290">
    <property type="match status" value="1"/>
</dbReference>
<dbReference type="Gene3D" id="1.10.10.10">
    <property type="entry name" value="Winged helix-like DNA-binding domain superfamily/Winged helix DNA-binding domain"/>
    <property type="match status" value="1"/>
</dbReference>
<keyword evidence="4" id="KW-0804">Transcription</keyword>
<dbReference type="GO" id="GO:0032993">
    <property type="term" value="C:protein-DNA complex"/>
    <property type="evidence" value="ECO:0007669"/>
    <property type="project" value="TreeGrafter"/>
</dbReference>
<comment type="similarity">
    <text evidence="1">Belongs to the LysR transcriptional regulatory family.</text>
</comment>
<evidence type="ECO:0000313" key="6">
    <source>
        <dbReference type="EMBL" id="KMW57327.1"/>
    </source>
</evidence>
<dbReference type="InterPro" id="IPR036388">
    <property type="entry name" value="WH-like_DNA-bd_sf"/>
</dbReference>
<keyword evidence="7" id="KW-1185">Reference proteome</keyword>
<dbReference type="RefSeq" id="WP_049643065.1">
    <property type="nucleotide sequence ID" value="NZ_LFTY01000002.1"/>
</dbReference>
<dbReference type="PRINTS" id="PR00039">
    <property type="entry name" value="HTHLYSR"/>
</dbReference>
<dbReference type="STRING" id="1675527.AIOL_002289"/>